<feature type="compositionally biased region" description="Polar residues" evidence="8">
    <location>
        <begin position="1"/>
        <end position="10"/>
    </location>
</feature>
<feature type="region of interest" description="Disordered" evidence="8">
    <location>
        <begin position="1"/>
        <end position="29"/>
    </location>
</feature>
<proteinExistence type="inferred from homology"/>
<keyword evidence="10" id="KW-1185">Reference proteome</keyword>
<keyword evidence="5" id="KW-1133">Transmembrane helix</keyword>
<evidence type="ECO:0000256" key="4">
    <source>
        <dbReference type="ARBA" id="ARBA00022792"/>
    </source>
</evidence>
<dbReference type="InterPro" id="IPR013911">
    <property type="entry name" value="i-AAA_Mgr1"/>
</dbReference>
<organism evidence="9 10">
    <name type="scientific">Maudiozyma humilis</name>
    <name type="common">Sour dough yeast</name>
    <name type="synonym">Kazachstania humilis</name>
    <dbReference type="NCBI Taxonomy" id="51915"/>
    <lineage>
        <taxon>Eukaryota</taxon>
        <taxon>Fungi</taxon>
        <taxon>Dikarya</taxon>
        <taxon>Ascomycota</taxon>
        <taxon>Saccharomycotina</taxon>
        <taxon>Saccharomycetes</taxon>
        <taxon>Saccharomycetales</taxon>
        <taxon>Saccharomycetaceae</taxon>
        <taxon>Maudiozyma</taxon>
    </lineage>
</organism>
<evidence type="ECO:0000256" key="8">
    <source>
        <dbReference type="SAM" id="MobiDB-lite"/>
    </source>
</evidence>
<evidence type="ECO:0000256" key="1">
    <source>
        <dbReference type="ARBA" id="ARBA00004448"/>
    </source>
</evidence>
<protein>
    <submittedName>
        <fullName evidence="9">Mgr1 protein</fullName>
    </submittedName>
</protein>
<keyword evidence="7" id="KW-0472">Membrane</keyword>
<comment type="similarity">
    <text evidence="2">Belongs to the MGR1 family.</text>
</comment>
<evidence type="ECO:0000313" key="9">
    <source>
        <dbReference type="EMBL" id="GMM56628.1"/>
    </source>
</evidence>
<comment type="subcellular location">
    <subcellularLocation>
        <location evidence="1">Mitochondrion inner membrane</location>
        <topology evidence="1">Multi-pass membrane protein</topology>
    </subcellularLocation>
</comment>
<name>A0AAV5RYU3_MAUHU</name>
<sequence>MAVYSPSGNNGDAGKPGSADTASNKDTSGKDATRLERFYVRPSLGLKLWGPFVPASDNRGGLWTLVGIQTVMGLFCIHRFRRLVNASLMDAARAGARASANASAGANSTFNTVKNIADIPTLNRFSTTHKVVVMDNVKAAGGQSGSGSSAQGKQGGRFATLRKALYLITGTALLSQSMLEFCRLKVLTYDPWYEEARTARDKKFFNDIVKFYHEDIDPSEVKVRDVASGNVMNTNIPEVRQSVALVRAQAEAQNPIIKWYGPLEFKPMSFSEYLDQMEYYLQMNELLISKKKVVKPPRGVGGDAGNARSEPVSLLSLIAHTDEEYRAIVQQNKEIRQEVREGNSAKAQPIESNEGDDAPVPGSPALPKFPDSDAKEEQRSSPLITFPTRGVTLDPKLSGPRDVSIDDVWSLYDPWMNLGLDTSLSIKFIPTVLKPADMEEAQDVRVETEAQEVGADAEVPDMSPPQDEGSQKEPPAN</sequence>
<evidence type="ECO:0000256" key="2">
    <source>
        <dbReference type="ARBA" id="ARBA00009782"/>
    </source>
</evidence>
<accession>A0AAV5RYU3</accession>
<dbReference type="AlphaFoldDB" id="A0AAV5RYU3"/>
<keyword evidence="3" id="KW-0812">Transmembrane</keyword>
<evidence type="ECO:0000256" key="6">
    <source>
        <dbReference type="ARBA" id="ARBA00023128"/>
    </source>
</evidence>
<dbReference type="GO" id="GO:0005743">
    <property type="term" value="C:mitochondrial inner membrane"/>
    <property type="evidence" value="ECO:0007669"/>
    <property type="project" value="UniProtKB-SubCell"/>
</dbReference>
<keyword evidence="4" id="KW-0999">Mitochondrion inner membrane</keyword>
<keyword evidence="6" id="KW-0496">Mitochondrion</keyword>
<feature type="compositionally biased region" description="Basic and acidic residues" evidence="8">
    <location>
        <begin position="370"/>
        <end position="379"/>
    </location>
</feature>
<dbReference type="Pfam" id="PF08602">
    <property type="entry name" value="Mgr1"/>
    <property type="match status" value="1"/>
</dbReference>
<dbReference type="EMBL" id="BTGD01000010">
    <property type="protein sequence ID" value="GMM56628.1"/>
    <property type="molecule type" value="Genomic_DNA"/>
</dbReference>
<dbReference type="Proteomes" id="UP001377567">
    <property type="component" value="Unassembled WGS sequence"/>
</dbReference>
<evidence type="ECO:0000256" key="3">
    <source>
        <dbReference type="ARBA" id="ARBA00022692"/>
    </source>
</evidence>
<reference evidence="9 10" key="1">
    <citation type="journal article" date="2023" name="Elife">
        <title>Identification of key yeast species and microbe-microbe interactions impacting larval growth of Drosophila in the wild.</title>
        <authorList>
            <person name="Mure A."/>
            <person name="Sugiura Y."/>
            <person name="Maeda R."/>
            <person name="Honda K."/>
            <person name="Sakurai N."/>
            <person name="Takahashi Y."/>
            <person name="Watada M."/>
            <person name="Katoh T."/>
            <person name="Gotoh A."/>
            <person name="Gotoh Y."/>
            <person name="Taniguchi I."/>
            <person name="Nakamura K."/>
            <person name="Hayashi T."/>
            <person name="Katayama T."/>
            <person name="Uemura T."/>
            <person name="Hattori Y."/>
        </authorList>
    </citation>
    <scope>NUCLEOTIDE SEQUENCE [LARGE SCALE GENOMIC DNA]</scope>
    <source>
        <strain evidence="9 10">KH-74</strain>
    </source>
</reference>
<gene>
    <name evidence="9" type="ORF">DAKH74_032440</name>
</gene>
<comment type="caution">
    <text evidence="9">The sequence shown here is derived from an EMBL/GenBank/DDBJ whole genome shotgun (WGS) entry which is preliminary data.</text>
</comment>
<feature type="region of interest" description="Disordered" evidence="8">
    <location>
        <begin position="338"/>
        <end position="402"/>
    </location>
</feature>
<evidence type="ECO:0000256" key="5">
    <source>
        <dbReference type="ARBA" id="ARBA00022989"/>
    </source>
</evidence>
<feature type="region of interest" description="Disordered" evidence="8">
    <location>
        <begin position="442"/>
        <end position="477"/>
    </location>
</feature>
<evidence type="ECO:0000313" key="10">
    <source>
        <dbReference type="Proteomes" id="UP001377567"/>
    </source>
</evidence>
<evidence type="ECO:0000256" key="7">
    <source>
        <dbReference type="ARBA" id="ARBA00023136"/>
    </source>
</evidence>